<evidence type="ECO:0000259" key="4">
    <source>
        <dbReference type="Pfam" id="PF00703"/>
    </source>
</evidence>
<feature type="domain" description="Glycoside hydrolase family 2 immunoglobulin-like beta-sandwich" evidence="4">
    <location>
        <begin position="183"/>
        <end position="287"/>
    </location>
</feature>
<protein>
    <submittedName>
        <fullName evidence="6">Glycoside hydrolase family 2</fullName>
    </submittedName>
</protein>
<organism evidence="6">
    <name type="scientific">Bacteroides salyersiae</name>
    <dbReference type="NCBI Taxonomy" id="291644"/>
    <lineage>
        <taxon>Bacteria</taxon>
        <taxon>Pseudomonadati</taxon>
        <taxon>Bacteroidota</taxon>
        <taxon>Bacteroidia</taxon>
        <taxon>Bacteroidales</taxon>
        <taxon>Bacteroidaceae</taxon>
        <taxon>Bacteroides</taxon>
    </lineage>
</organism>
<dbReference type="Pfam" id="PF02837">
    <property type="entry name" value="Glyco_hydro_2_N"/>
    <property type="match status" value="1"/>
</dbReference>
<accession>A0A641MH26</accession>
<dbReference type="SUPFAM" id="SSF49303">
    <property type="entry name" value="beta-Galactosidase/glucuronidase domain"/>
    <property type="match status" value="1"/>
</dbReference>
<dbReference type="Gene3D" id="2.60.120.260">
    <property type="entry name" value="Galactose-binding domain-like"/>
    <property type="match status" value="1"/>
</dbReference>
<dbReference type="InterPro" id="IPR008979">
    <property type="entry name" value="Galactose-bd-like_sf"/>
</dbReference>
<dbReference type="SUPFAM" id="SSF51445">
    <property type="entry name" value="(Trans)glycosidases"/>
    <property type="match status" value="1"/>
</dbReference>
<dbReference type="InterPro" id="IPR017853">
    <property type="entry name" value="GH"/>
</dbReference>
<comment type="caution">
    <text evidence="6">The sequence shown here is derived from an EMBL/GenBank/DDBJ whole genome shotgun (WGS) entry which is preliminary data.</text>
</comment>
<evidence type="ECO:0000256" key="1">
    <source>
        <dbReference type="ARBA" id="ARBA00007401"/>
    </source>
</evidence>
<keyword evidence="2 6" id="KW-0378">Hydrolase</keyword>
<dbReference type="SUPFAM" id="SSF49785">
    <property type="entry name" value="Galactose-binding domain-like"/>
    <property type="match status" value="1"/>
</dbReference>
<reference evidence="6" key="1">
    <citation type="journal article" date="2019" name="Nat. Med.">
        <title>A library of human gut bacterial isolates paired with longitudinal multiomics data enables mechanistic microbiome research.</title>
        <authorList>
            <person name="Poyet M."/>
            <person name="Groussin M."/>
            <person name="Gibbons S.M."/>
            <person name="Avila-Pacheco J."/>
            <person name="Jiang X."/>
            <person name="Kearney S.M."/>
            <person name="Perrotta A.R."/>
            <person name="Berdy B."/>
            <person name="Zhao S."/>
            <person name="Lieberman T.D."/>
            <person name="Swanson P.K."/>
            <person name="Smith M."/>
            <person name="Roesemann S."/>
            <person name="Alexander J.E."/>
            <person name="Rich S.A."/>
            <person name="Livny J."/>
            <person name="Vlamakis H."/>
            <person name="Clish C."/>
            <person name="Bullock K."/>
            <person name="Deik A."/>
            <person name="Scott J."/>
            <person name="Pierce K.A."/>
            <person name="Xavier R.J."/>
            <person name="Alm E.J."/>
        </authorList>
    </citation>
    <scope>NUCLEOTIDE SEQUENCE</scope>
    <source>
        <strain evidence="6">BIOML-A21</strain>
    </source>
</reference>
<dbReference type="InterPro" id="IPR036156">
    <property type="entry name" value="Beta-gal/glucu_dom_sf"/>
</dbReference>
<feature type="domain" description="Glycosyl hydrolases family 2 sugar binding" evidence="5">
    <location>
        <begin position="30"/>
        <end position="164"/>
    </location>
</feature>
<dbReference type="AlphaFoldDB" id="A0A641MH26"/>
<proteinExistence type="inferred from homology"/>
<dbReference type="InterPro" id="IPR006104">
    <property type="entry name" value="Glyco_hydro_2_N"/>
</dbReference>
<dbReference type="Pfam" id="PF00703">
    <property type="entry name" value="Glyco_hydro_2"/>
    <property type="match status" value="1"/>
</dbReference>
<comment type="similarity">
    <text evidence="1">Belongs to the glycosyl hydrolase 2 family.</text>
</comment>
<name>A0A641MH26_9BACE</name>
<dbReference type="PANTHER" id="PTHR42732:SF1">
    <property type="entry name" value="BETA-MANNOSIDASE"/>
    <property type="match status" value="1"/>
</dbReference>
<dbReference type="PANTHER" id="PTHR42732">
    <property type="entry name" value="BETA-GALACTOSIDASE"/>
    <property type="match status" value="1"/>
</dbReference>
<keyword evidence="3" id="KW-0326">Glycosidase</keyword>
<dbReference type="Gene3D" id="2.60.40.10">
    <property type="entry name" value="Immunoglobulins"/>
    <property type="match status" value="1"/>
</dbReference>
<feature type="non-terminal residue" evidence="6">
    <location>
        <position position="316"/>
    </location>
</feature>
<dbReference type="InterPro" id="IPR013783">
    <property type="entry name" value="Ig-like_fold"/>
</dbReference>
<dbReference type="EMBL" id="VWMU01000281">
    <property type="protein sequence ID" value="KAA3708930.1"/>
    <property type="molecule type" value="Genomic_DNA"/>
</dbReference>
<gene>
    <name evidence="6" type="ORF">F3F94_19345</name>
</gene>
<evidence type="ECO:0000256" key="2">
    <source>
        <dbReference type="ARBA" id="ARBA00022801"/>
    </source>
</evidence>
<sequence length="316" mass="35566">MILLCCGISYATKVSITDNWKFTPSDSENFASSGLDDSKWRTVSIPHTWNDKDIIDEQRGYRRAASWYRKHLNIPLEMKGRKIVLLFEGVGSKADVYLNGEHLKTHMGAYTAFTVDITGHCKFGEKNILAVRADNSSSLGEVLPPVSGDFSMLGGIYRRVFLQTYHPVHFDFEPYASTPVLVQTPVVSEESAQVKLSCRIKNDADKNSKLSLVFALLDKEGKVVSRKKMKVKVDVGQSLPVDLEMASVNNPHLWSPDSPYLYTLKATIVDDKEGTLLQEVDSPLGFRWFSVDKTGFYLNGEYLKLRGAARHQDYWG</sequence>
<dbReference type="GO" id="GO:0005975">
    <property type="term" value="P:carbohydrate metabolic process"/>
    <property type="evidence" value="ECO:0007669"/>
    <property type="project" value="InterPro"/>
</dbReference>
<evidence type="ECO:0000313" key="6">
    <source>
        <dbReference type="EMBL" id="KAA3708930.1"/>
    </source>
</evidence>
<dbReference type="GO" id="GO:0004553">
    <property type="term" value="F:hydrolase activity, hydrolyzing O-glycosyl compounds"/>
    <property type="evidence" value="ECO:0007669"/>
    <property type="project" value="InterPro"/>
</dbReference>
<dbReference type="InterPro" id="IPR006102">
    <property type="entry name" value="Ig-like_GH2"/>
</dbReference>
<evidence type="ECO:0000259" key="5">
    <source>
        <dbReference type="Pfam" id="PF02837"/>
    </source>
</evidence>
<dbReference type="InterPro" id="IPR051913">
    <property type="entry name" value="GH2_Domain-Containing"/>
</dbReference>
<evidence type="ECO:0000256" key="3">
    <source>
        <dbReference type="ARBA" id="ARBA00023295"/>
    </source>
</evidence>